<feature type="compositionally biased region" description="Low complexity" evidence="2">
    <location>
        <begin position="45"/>
        <end position="59"/>
    </location>
</feature>
<feature type="region of interest" description="Disordered" evidence="2">
    <location>
        <begin position="1"/>
        <end position="92"/>
    </location>
</feature>
<dbReference type="EMBL" id="VRVR01000037">
    <property type="protein sequence ID" value="KAF0852434.1"/>
    <property type="molecule type" value="Genomic_DNA"/>
</dbReference>
<feature type="compositionally biased region" description="Polar residues" evidence="2">
    <location>
        <begin position="60"/>
        <end position="86"/>
    </location>
</feature>
<reference evidence="3" key="1">
    <citation type="submission" date="2019-09" db="EMBL/GenBank/DDBJ databases">
        <title>The Mitochondrial Proteome of the Jakobid, Andalucia godoyi, a Protist With the Most Gene-Rich and Bacteria-Like Mitochondrial Genome.</title>
        <authorList>
            <person name="Gray M.W."/>
            <person name="Burger G."/>
            <person name="Derelle R."/>
            <person name="Klimes V."/>
            <person name="Leger M."/>
            <person name="Sarrasin M."/>
            <person name="Vlcek C."/>
            <person name="Roger A.J."/>
            <person name="Elias M."/>
            <person name="Lang B.F."/>
        </authorList>
    </citation>
    <scope>NUCLEOTIDE SEQUENCE</scope>
    <source>
        <strain evidence="3">And28</strain>
    </source>
</reference>
<accession>A0A8K0F452</accession>
<evidence type="ECO:0000256" key="2">
    <source>
        <dbReference type="SAM" id="MobiDB-lite"/>
    </source>
</evidence>
<sequence>MSLAATTTSGSHGRVLRKRSSGPADSLADRLDKMLQPNVGGGGSVSPASPNSVSPFSSPQAGASKQSPIRPNTSSKSPRPGTTTSVCGGGNVLGTGMGSEYYEEKYRNLSSENESLKNELARTQEALQLRQTTYARKETRMAKEIATLKEQLDALVLSRTDTADQMRVLRDMNATIQVGIDSMQDKTQSALQAHEDELKRSFRAQLHEVEKQLSEERQRHMDGAAQYLEQIAQLKGELAWMKEEATRLDAGNQKYRQESQHLRVQYRAQEDDRTTLIKQIAVVKMENARLRDELAKSVLLSASAADGAANNNNSSNIGLGGSGKSVYNGNGGAGADNVSVVSKSHDATSFISPFAISTPRGSTMLASTGMAETVVEQAQLADMHKRYEDTVKRMRRLLETERAHLRQVRSAHVALLAERTELEGFLRQCIEDVRGELAQALKNTSQDGSHSPTIPPITKPADRQKVVETLLAKERVLALLYDKSFPTKKQVVTRLPAMVSSQEWSHDTRATNTIDDMSMRGGKLPVEEAVLARLKAFVEEEEEDQD</sequence>
<name>A0A8K0F452_ANDGO</name>
<proteinExistence type="predicted"/>
<protein>
    <submittedName>
        <fullName evidence="3">Conserved mitochondrial Smc domain-containing protein</fullName>
    </submittedName>
</protein>
<dbReference type="PANTHER" id="PTHR40515">
    <property type="entry name" value="CILIA- AND FLAGELLA-ASSOCIATED PROTEIN 157"/>
    <property type="match status" value="1"/>
</dbReference>
<dbReference type="AlphaFoldDB" id="A0A8K0F452"/>
<organism evidence="3 4">
    <name type="scientific">Andalucia godoyi</name>
    <name type="common">Flagellate</name>
    <dbReference type="NCBI Taxonomy" id="505711"/>
    <lineage>
        <taxon>Eukaryota</taxon>
        <taxon>Discoba</taxon>
        <taxon>Jakobida</taxon>
        <taxon>Andalucina</taxon>
        <taxon>Andaluciidae</taxon>
        <taxon>Andalucia</taxon>
    </lineage>
</organism>
<feature type="coiled-coil region" evidence="1">
    <location>
        <begin position="199"/>
        <end position="272"/>
    </location>
</feature>
<dbReference type="OrthoDB" id="193329at2759"/>
<evidence type="ECO:0000313" key="4">
    <source>
        <dbReference type="Proteomes" id="UP000799049"/>
    </source>
</evidence>
<feature type="compositionally biased region" description="Polar residues" evidence="2">
    <location>
        <begin position="1"/>
        <end position="11"/>
    </location>
</feature>
<evidence type="ECO:0000256" key="1">
    <source>
        <dbReference type="SAM" id="Coils"/>
    </source>
</evidence>
<keyword evidence="4" id="KW-1185">Reference proteome</keyword>
<keyword evidence="1" id="KW-0175">Coiled coil</keyword>
<gene>
    <name evidence="3" type="ORF">ANDGO_01635</name>
</gene>
<comment type="caution">
    <text evidence="3">The sequence shown here is derived from an EMBL/GenBank/DDBJ whole genome shotgun (WGS) entry which is preliminary data.</text>
</comment>
<dbReference type="Proteomes" id="UP000799049">
    <property type="component" value="Unassembled WGS sequence"/>
</dbReference>
<dbReference type="PANTHER" id="PTHR40515:SF1">
    <property type="entry name" value="CILIA- AND FLAGELLA-ASSOCIATED PROTEIN 157"/>
    <property type="match status" value="1"/>
</dbReference>
<evidence type="ECO:0000313" key="3">
    <source>
        <dbReference type="EMBL" id="KAF0852434.1"/>
    </source>
</evidence>
<feature type="coiled-coil region" evidence="1">
    <location>
        <begin position="99"/>
        <end position="133"/>
    </location>
</feature>